<keyword evidence="7" id="KW-0862">Zinc</keyword>
<sequence>MVLDNLSYGSDQSGLICGYLFAHGQAGKALHTNEALAWLQTNRAANDNSFIWLHFNLTNVAAEKWLHEHVSLPEEFYETLHEGSRSTRIEHADHNLIAVINDVLHDFAFEASDIATLWLSVTNNIMISARRKPLQSVDRLRNAVNHGEIFHSPSELLTHLLRDQADVLIGIVRNVIKKIDDIEDHLLADRLNKKRANLGEIRRVLVRLQRLLAPEPAALFRLLQKPPVWLAESDVQELRQSTEEFAVVLSDMASLQERIKLLQEEIAASENEQNNRSLFVLTVVTVLALPINMIAGLLGMNVGGIPLAQHEYGFWIVVAIVLTFTVIAGWLAFRKRDGD</sequence>
<evidence type="ECO:0000256" key="6">
    <source>
        <dbReference type="ARBA" id="ARBA00022692"/>
    </source>
</evidence>
<organism evidence="13 14">
    <name type="scientific">Undibacterium aquatile</name>
    <dbReference type="NCBI Taxonomy" id="1537398"/>
    <lineage>
        <taxon>Bacteria</taxon>
        <taxon>Pseudomonadati</taxon>
        <taxon>Pseudomonadota</taxon>
        <taxon>Betaproteobacteria</taxon>
        <taxon>Burkholderiales</taxon>
        <taxon>Oxalobacteraceae</taxon>
        <taxon>Undibacterium</taxon>
    </lineage>
</organism>
<name>A0ABR6XAD5_9BURK</name>
<accession>A0ABR6XAD5</accession>
<dbReference type="RefSeq" id="WP_186895902.1">
    <property type="nucleotide sequence ID" value="NZ_JACOFT010000001.1"/>
</dbReference>
<feature type="coiled-coil region" evidence="11">
    <location>
        <begin position="245"/>
        <end position="272"/>
    </location>
</feature>
<evidence type="ECO:0000256" key="5">
    <source>
        <dbReference type="ARBA" id="ARBA00022519"/>
    </source>
</evidence>
<reference evidence="13 14" key="1">
    <citation type="submission" date="2020-08" db="EMBL/GenBank/DDBJ databases">
        <title>Novel species isolated from subtropical streams in China.</title>
        <authorList>
            <person name="Lu H."/>
        </authorList>
    </citation>
    <scope>NUCLEOTIDE SEQUENCE [LARGE SCALE GENOMIC DNA]</scope>
    <source>
        <strain evidence="13 14">CCTCC AB 2015119</strain>
    </source>
</reference>
<keyword evidence="6 12" id="KW-0812">Transmembrane</keyword>
<gene>
    <name evidence="13" type="ORF">H8K26_00070</name>
</gene>
<keyword evidence="8 12" id="KW-1133">Transmembrane helix</keyword>
<dbReference type="Gene3D" id="1.20.58.340">
    <property type="entry name" value="Magnesium transport protein CorA, transmembrane region"/>
    <property type="match status" value="2"/>
</dbReference>
<evidence type="ECO:0000256" key="7">
    <source>
        <dbReference type="ARBA" id="ARBA00022833"/>
    </source>
</evidence>
<evidence type="ECO:0000256" key="12">
    <source>
        <dbReference type="SAM" id="Phobius"/>
    </source>
</evidence>
<evidence type="ECO:0000313" key="13">
    <source>
        <dbReference type="EMBL" id="MBC3809822.1"/>
    </source>
</evidence>
<keyword evidence="14" id="KW-1185">Reference proteome</keyword>
<evidence type="ECO:0000313" key="14">
    <source>
        <dbReference type="Proteomes" id="UP000637632"/>
    </source>
</evidence>
<comment type="similarity">
    <text evidence="2">Belongs to the CorA metal ion transporter (MIT) (TC 1.A.35) family.</text>
</comment>
<dbReference type="EMBL" id="JACOFT010000001">
    <property type="protein sequence ID" value="MBC3809822.1"/>
    <property type="molecule type" value="Genomic_DNA"/>
</dbReference>
<feature type="transmembrane region" description="Helical" evidence="12">
    <location>
        <begin position="312"/>
        <end position="333"/>
    </location>
</feature>
<dbReference type="Proteomes" id="UP000637632">
    <property type="component" value="Unassembled WGS sequence"/>
</dbReference>
<keyword evidence="4" id="KW-1003">Cell membrane</keyword>
<evidence type="ECO:0000256" key="3">
    <source>
        <dbReference type="ARBA" id="ARBA00022448"/>
    </source>
</evidence>
<feature type="transmembrane region" description="Helical" evidence="12">
    <location>
        <begin position="278"/>
        <end position="300"/>
    </location>
</feature>
<keyword evidence="9" id="KW-0406">Ion transport</keyword>
<evidence type="ECO:0000256" key="9">
    <source>
        <dbReference type="ARBA" id="ARBA00023065"/>
    </source>
</evidence>
<proteinExistence type="inferred from homology"/>
<keyword evidence="10 12" id="KW-0472">Membrane</keyword>
<evidence type="ECO:0000256" key="10">
    <source>
        <dbReference type="ARBA" id="ARBA00023136"/>
    </source>
</evidence>
<dbReference type="PANTHER" id="PTHR46494:SF3">
    <property type="entry name" value="ZINC TRANSPORT PROTEIN ZNTB"/>
    <property type="match status" value="1"/>
</dbReference>
<dbReference type="SUPFAM" id="SSF144083">
    <property type="entry name" value="Magnesium transport protein CorA, transmembrane region"/>
    <property type="match status" value="1"/>
</dbReference>
<dbReference type="PANTHER" id="PTHR46494">
    <property type="entry name" value="CORA FAMILY METAL ION TRANSPORTER (EUROFUNG)"/>
    <property type="match status" value="1"/>
</dbReference>
<comment type="subcellular location">
    <subcellularLocation>
        <location evidence="1">Cell membrane</location>
        <topology evidence="1">Multi-pass membrane protein</topology>
    </subcellularLocation>
</comment>
<keyword evidence="3" id="KW-0813">Transport</keyword>
<evidence type="ECO:0000256" key="4">
    <source>
        <dbReference type="ARBA" id="ARBA00022475"/>
    </source>
</evidence>
<keyword evidence="11" id="KW-0175">Coiled coil</keyword>
<comment type="caution">
    <text evidence="13">The sequence shown here is derived from an EMBL/GenBank/DDBJ whole genome shotgun (WGS) entry which is preliminary data.</text>
</comment>
<protein>
    <submittedName>
        <fullName evidence="13">Transporter</fullName>
    </submittedName>
</protein>
<evidence type="ECO:0000256" key="11">
    <source>
        <dbReference type="SAM" id="Coils"/>
    </source>
</evidence>
<dbReference type="InterPro" id="IPR045861">
    <property type="entry name" value="CorA_cytoplasmic_dom"/>
</dbReference>
<dbReference type="SUPFAM" id="SSF143865">
    <property type="entry name" value="CorA soluble domain-like"/>
    <property type="match status" value="1"/>
</dbReference>
<evidence type="ECO:0000256" key="2">
    <source>
        <dbReference type="ARBA" id="ARBA00009765"/>
    </source>
</evidence>
<dbReference type="InterPro" id="IPR045863">
    <property type="entry name" value="CorA_TM1_TM2"/>
</dbReference>
<keyword evidence="5" id="KW-0997">Cell inner membrane</keyword>
<dbReference type="Gene3D" id="3.30.460.20">
    <property type="entry name" value="CorA soluble domain-like"/>
    <property type="match status" value="1"/>
</dbReference>
<dbReference type="Pfam" id="PF01544">
    <property type="entry name" value="CorA"/>
    <property type="match status" value="1"/>
</dbReference>
<dbReference type="InterPro" id="IPR002523">
    <property type="entry name" value="MgTranspt_CorA/ZnTranspt_ZntB"/>
</dbReference>
<evidence type="ECO:0000256" key="8">
    <source>
        <dbReference type="ARBA" id="ARBA00022989"/>
    </source>
</evidence>
<dbReference type="CDD" id="cd12834">
    <property type="entry name" value="ZntB_u1"/>
    <property type="match status" value="1"/>
</dbReference>
<evidence type="ECO:0000256" key="1">
    <source>
        <dbReference type="ARBA" id="ARBA00004651"/>
    </source>
</evidence>